<organism evidence="1 2">
    <name type="scientific">Triangularia verruculosa</name>
    <dbReference type="NCBI Taxonomy" id="2587418"/>
    <lineage>
        <taxon>Eukaryota</taxon>
        <taxon>Fungi</taxon>
        <taxon>Dikarya</taxon>
        <taxon>Ascomycota</taxon>
        <taxon>Pezizomycotina</taxon>
        <taxon>Sordariomycetes</taxon>
        <taxon>Sordariomycetidae</taxon>
        <taxon>Sordariales</taxon>
        <taxon>Podosporaceae</taxon>
        <taxon>Triangularia</taxon>
    </lineage>
</organism>
<accession>A0AAN6XHR6</accession>
<reference evidence="1" key="2">
    <citation type="submission" date="2023-05" db="EMBL/GenBank/DDBJ databases">
        <authorList>
            <consortium name="Lawrence Berkeley National Laboratory"/>
            <person name="Steindorff A."/>
            <person name="Hensen N."/>
            <person name="Bonometti L."/>
            <person name="Westerberg I."/>
            <person name="Brannstrom I.O."/>
            <person name="Guillou S."/>
            <person name="Cros-Aarteil S."/>
            <person name="Calhoun S."/>
            <person name="Haridas S."/>
            <person name="Kuo A."/>
            <person name="Mondo S."/>
            <person name="Pangilinan J."/>
            <person name="Riley R."/>
            <person name="Labutti K."/>
            <person name="Andreopoulos B."/>
            <person name="Lipzen A."/>
            <person name="Chen C."/>
            <person name="Yanf M."/>
            <person name="Daum C."/>
            <person name="Ng V."/>
            <person name="Clum A."/>
            <person name="Ohm R."/>
            <person name="Martin F."/>
            <person name="Silar P."/>
            <person name="Natvig D."/>
            <person name="Lalanne C."/>
            <person name="Gautier V."/>
            <person name="Ament-Velasquez S.L."/>
            <person name="Kruys A."/>
            <person name="Hutchinson M.I."/>
            <person name="Powell A.J."/>
            <person name="Barry K."/>
            <person name="Miller A.N."/>
            <person name="Grigoriev I.V."/>
            <person name="Debuchy R."/>
            <person name="Gladieux P."/>
            <person name="Thoren M.H."/>
            <person name="Johannesson H."/>
        </authorList>
    </citation>
    <scope>NUCLEOTIDE SEQUENCE</scope>
    <source>
        <strain evidence="1">CBS 315.58</strain>
    </source>
</reference>
<sequence>MSGPAADFIEVSILNYSRRYQSTSSGHILARQIWGKAGLQDMEASPLDPNAEDAFQRIRPQIVTIIQRTPRPYDPAHLRGPRKSPIATVDGVRLFERDGPVEDGVDTVFIRCSSKPFAAELEKKILETGVLETVQTKFELYLHYGPPMWDWNARWSFEDEGALNKVREPSTNMNYSLGY</sequence>
<protein>
    <submittedName>
        <fullName evidence="1">Uncharacterized protein</fullName>
    </submittedName>
</protein>
<dbReference type="Proteomes" id="UP001303160">
    <property type="component" value="Unassembled WGS sequence"/>
</dbReference>
<keyword evidence="2" id="KW-1185">Reference proteome</keyword>
<dbReference type="AlphaFoldDB" id="A0AAN6XHR6"/>
<name>A0AAN6XHR6_9PEZI</name>
<comment type="caution">
    <text evidence="1">The sequence shown here is derived from an EMBL/GenBank/DDBJ whole genome shotgun (WGS) entry which is preliminary data.</text>
</comment>
<reference evidence="1" key="1">
    <citation type="journal article" date="2023" name="Mol. Phylogenet. Evol.">
        <title>Genome-scale phylogeny and comparative genomics of the fungal order Sordariales.</title>
        <authorList>
            <person name="Hensen N."/>
            <person name="Bonometti L."/>
            <person name="Westerberg I."/>
            <person name="Brannstrom I.O."/>
            <person name="Guillou S."/>
            <person name="Cros-Aarteil S."/>
            <person name="Calhoun S."/>
            <person name="Haridas S."/>
            <person name="Kuo A."/>
            <person name="Mondo S."/>
            <person name="Pangilinan J."/>
            <person name="Riley R."/>
            <person name="LaButti K."/>
            <person name="Andreopoulos B."/>
            <person name="Lipzen A."/>
            <person name="Chen C."/>
            <person name="Yan M."/>
            <person name="Daum C."/>
            <person name="Ng V."/>
            <person name="Clum A."/>
            <person name="Steindorff A."/>
            <person name="Ohm R.A."/>
            <person name="Martin F."/>
            <person name="Silar P."/>
            <person name="Natvig D.O."/>
            <person name="Lalanne C."/>
            <person name="Gautier V."/>
            <person name="Ament-Velasquez S.L."/>
            <person name="Kruys A."/>
            <person name="Hutchinson M.I."/>
            <person name="Powell A.J."/>
            <person name="Barry K."/>
            <person name="Miller A.N."/>
            <person name="Grigoriev I.V."/>
            <person name="Debuchy R."/>
            <person name="Gladieux P."/>
            <person name="Hiltunen Thoren M."/>
            <person name="Johannesson H."/>
        </authorList>
    </citation>
    <scope>NUCLEOTIDE SEQUENCE</scope>
    <source>
        <strain evidence="1">CBS 315.58</strain>
    </source>
</reference>
<evidence type="ECO:0000313" key="2">
    <source>
        <dbReference type="Proteomes" id="UP001303160"/>
    </source>
</evidence>
<gene>
    <name evidence="1" type="ORF">QBC40DRAFT_325317</name>
</gene>
<dbReference type="EMBL" id="MU863912">
    <property type="protein sequence ID" value="KAK4200988.1"/>
    <property type="molecule type" value="Genomic_DNA"/>
</dbReference>
<evidence type="ECO:0000313" key="1">
    <source>
        <dbReference type="EMBL" id="KAK4200988.1"/>
    </source>
</evidence>
<proteinExistence type="predicted"/>